<name>A0A9Q5I1D5_SANBA</name>
<dbReference type="InterPro" id="IPR036865">
    <property type="entry name" value="CRAL-TRIO_dom_sf"/>
</dbReference>
<dbReference type="SMART" id="SM00516">
    <property type="entry name" value="SEC14"/>
    <property type="match status" value="1"/>
</dbReference>
<dbReference type="PANTHER" id="PTHR45657">
    <property type="entry name" value="CRAL-TRIO DOMAIN-CONTAINING PROTEIN YKL091C-RELATED"/>
    <property type="match status" value="1"/>
</dbReference>
<evidence type="ECO:0000313" key="3">
    <source>
        <dbReference type="Proteomes" id="UP000757232"/>
    </source>
</evidence>
<protein>
    <submittedName>
        <fullName evidence="2">CRAL/TRIO domain-containing protein</fullName>
    </submittedName>
</protein>
<dbReference type="PANTHER" id="PTHR45657:SF1">
    <property type="entry name" value="CRAL-TRIO DOMAIN-CONTAINING PROTEIN YKL091C-RELATED"/>
    <property type="match status" value="1"/>
</dbReference>
<dbReference type="InterPro" id="IPR011074">
    <property type="entry name" value="CRAL/TRIO_N_dom"/>
</dbReference>
<dbReference type="EMBL" id="LNZH02000146">
    <property type="protein sequence ID" value="OCB89907.1"/>
    <property type="molecule type" value="Genomic_DNA"/>
</dbReference>
<organism evidence="2 3">
    <name type="scientific">Sanghuangporus baumii</name>
    <name type="common">Phellinus baumii</name>
    <dbReference type="NCBI Taxonomy" id="108892"/>
    <lineage>
        <taxon>Eukaryota</taxon>
        <taxon>Fungi</taxon>
        <taxon>Dikarya</taxon>
        <taxon>Basidiomycota</taxon>
        <taxon>Agaricomycotina</taxon>
        <taxon>Agaricomycetes</taxon>
        <taxon>Hymenochaetales</taxon>
        <taxon>Hymenochaetaceae</taxon>
        <taxon>Sanghuangporus</taxon>
    </lineage>
</organism>
<dbReference type="SUPFAM" id="SSF46938">
    <property type="entry name" value="CRAL/TRIO N-terminal domain"/>
    <property type="match status" value="1"/>
</dbReference>
<evidence type="ECO:0000259" key="1">
    <source>
        <dbReference type="PROSITE" id="PS50191"/>
    </source>
</evidence>
<gene>
    <name evidence="2" type="ORF">A7U60_g2936</name>
</gene>
<dbReference type="PROSITE" id="PS50191">
    <property type="entry name" value="CRAL_TRIO"/>
    <property type="match status" value="1"/>
</dbReference>
<dbReference type="CDD" id="cd00170">
    <property type="entry name" value="SEC14"/>
    <property type="match status" value="1"/>
</dbReference>
<dbReference type="InterPro" id="IPR051026">
    <property type="entry name" value="PI/PC_transfer"/>
</dbReference>
<dbReference type="Pfam" id="PF03765">
    <property type="entry name" value="CRAL_TRIO_N"/>
    <property type="match status" value="1"/>
</dbReference>
<dbReference type="AlphaFoldDB" id="A0A9Q5I1D5"/>
<proteinExistence type="predicted"/>
<dbReference type="Gene3D" id="1.10.8.20">
    <property type="entry name" value="N-terminal domain of phosphatidylinositol transfer protein sec14p"/>
    <property type="match status" value="1"/>
</dbReference>
<dbReference type="InterPro" id="IPR001251">
    <property type="entry name" value="CRAL-TRIO_dom"/>
</dbReference>
<dbReference type="SUPFAM" id="SSF52087">
    <property type="entry name" value="CRAL/TRIO domain"/>
    <property type="match status" value="1"/>
</dbReference>
<comment type="caution">
    <text evidence="2">The sequence shown here is derived from an EMBL/GenBank/DDBJ whole genome shotgun (WGS) entry which is preliminary data.</text>
</comment>
<keyword evidence="3" id="KW-1185">Reference proteome</keyword>
<dbReference type="Proteomes" id="UP000757232">
    <property type="component" value="Unassembled WGS sequence"/>
</dbReference>
<feature type="domain" description="CRAL-TRIO" evidence="1">
    <location>
        <begin position="81"/>
        <end position="265"/>
    </location>
</feature>
<dbReference type="Gene3D" id="3.40.525.10">
    <property type="entry name" value="CRAL-TRIO lipid binding domain"/>
    <property type="match status" value="1"/>
</dbReference>
<dbReference type="InterPro" id="IPR036273">
    <property type="entry name" value="CRAL/TRIO_N_dom_sf"/>
</dbReference>
<dbReference type="SMART" id="SM01100">
    <property type="entry name" value="CRAL_TRIO_N"/>
    <property type="match status" value="1"/>
</dbReference>
<sequence>MSEQLSRTHSELTEQQETTLHTFRRELLDEGVITEQGDSLGTQYDWVLLRFLRARRYNLKNSKQMIKNCLEWRRTVQGVGIDELYRKLDPYDYPERQEVFKHWPIWYHKEGRPINVQSLGAIDVAALYKVMTPDRFWETIVVTAEGAMREILAGCSYAAGRVVDDILVIVDLKDFGLGKFWQMKDLVRDSFQISQDYFPETMGLLVVINAPYTFTAIWAAVKPMLAKETQDKVRIFSSDYTPFLLKHVDAANLPESLGGSCTCKEAGGCQFSNVGPWMEGRKERREKWLKGETPRPGLGLEDRVAKSTSKRLSGVVVTQHNGHLHGHGLAPAANEN</sequence>
<dbReference type="OrthoDB" id="1434354at2759"/>
<reference evidence="2" key="1">
    <citation type="submission" date="2016-06" db="EMBL/GenBank/DDBJ databases">
        <title>Draft Genome sequence of the fungus Inonotus baumii.</title>
        <authorList>
            <person name="Zhu H."/>
            <person name="Lin W."/>
        </authorList>
    </citation>
    <scope>NUCLEOTIDE SEQUENCE</scope>
    <source>
        <strain evidence="2">821</strain>
    </source>
</reference>
<accession>A0A9Q5I1D5</accession>
<evidence type="ECO:0000313" key="2">
    <source>
        <dbReference type="EMBL" id="OCB89907.1"/>
    </source>
</evidence>
<dbReference type="Pfam" id="PF00650">
    <property type="entry name" value="CRAL_TRIO"/>
    <property type="match status" value="1"/>
</dbReference>